<evidence type="ECO:0000313" key="3">
    <source>
        <dbReference type="Proteomes" id="UP000779574"/>
    </source>
</evidence>
<evidence type="ECO:0000313" key="2">
    <source>
        <dbReference type="EMBL" id="KAG9686259.1"/>
    </source>
</evidence>
<reference evidence="2" key="2">
    <citation type="submission" date="2021-08" db="EMBL/GenBank/DDBJ databases">
        <authorList>
            <person name="Gostincar C."/>
            <person name="Sun X."/>
            <person name="Song Z."/>
            <person name="Gunde-Cimerman N."/>
        </authorList>
    </citation>
    <scope>NUCLEOTIDE SEQUENCE</scope>
    <source>
        <strain evidence="2">EXF-9911</strain>
    </source>
</reference>
<feature type="domain" description="Calcineurin-like phosphoesterase" evidence="1">
    <location>
        <begin position="56"/>
        <end position="238"/>
    </location>
</feature>
<reference evidence="2" key="1">
    <citation type="journal article" date="2021" name="J Fungi (Basel)">
        <title>Virulence traits and population genomics of the black yeast Aureobasidium melanogenum.</title>
        <authorList>
            <person name="Cernosa A."/>
            <person name="Sun X."/>
            <person name="Gostincar C."/>
            <person name="Fang C."/>
            <person name="Gunde-Cimerman N."/>
            <person name="Song Z."/>
        </authorList>
    </citation>
    <scope>NUCLEOTIDE SEQUENCE</scope>
    <source>
        <strain evidence="2">EXF-9911</strain>
    </source>
</reference>
<sequence length="325" mass="36488">MPNMLSPFAPPSPFEPPSLLYLFLLSPPKFLLRTLHRLISIFRSSPSLPQNLLPIKVVCLSDTHCQIPAVVPDGDLLIHAGDLTQAGTPKELQAQLDWLNSLPHTHKVVIAGNHDTYLDPRSRKTLPAEDIANANLNWGNLHYLQHSSTTLTFPNHRNRKLEVYGAPQIPACGGEEFAFQYPRGQDAWFQTVPKGVDVLVTHTPPKHHMDLYGLGCEHLLAEVWRVKPRLNVFGHVHAGRGMEVVYWDDAQKAFEDGCSRLDGLVRGMVDLWLWMDVVKVVWHGVSSVVWDRVWGGEGKATRMVNASVMYINTGQLKNMPQVVEI</sequence>
<dbReference type="Pfam" id="PF00149">
    <property type="entry name" value="Metallophos"/>
    <property type="match status" value="1"/>
</dbReference>
<dbReference type="InterPro" id="IPR051693">
    <property type="entry name" value="UPF0046_metallophosphoest"/>
</dbReference>
<gene>
    <name evidence="2" type="ORF">KCU76_g11145</name>
</gene>
<dbReference type="Proteomes" id="UP000779574">
    <property type="component" value="Unassembled WGS sequence"/>
</dbReference>
<dbReference type="PANTHER" id="PTHR12905:SF18">
    <property type="entry name" value="ESTER HYDROLASE, PUTATIVE (AFU_ORTHOLOGUE AFUA_4G03130)-RELATED"/>
    <property type="match status" value="1"/>
</dbReference>
<dbReference type="InterPro" id="IPR029052">
    <property type="entry name" value="Metallo-depent_PP-like"/>
</dbReference>
<organism evidence="2 3">
    <name type="scientific">Aureobasidium melanogenum</name>
    <name type="common">Aureobasidium pullulans var. melanogenum</name>
    <dbReference type="NCBI Taxonomy" id="46634"/>
    <lineage>
        <taxon>Eukaryota</taxon>
        <taxon>Fungi</taxon>
        <taxon>Dikarya</taxon>
        <taxon>Ascomycota</taxon>
        <taxon>Pezizomycotina</taxon>
        <taxon>Dothideomycetes</taxon>
        <taxon>Dothideomycetidae</taxon>
        <taxon>Dothideales</taxon>
        <taxon>Saccotheciaceae</taxon>
        <taxon>Aureobasidium</taxon>
    </lineage>
</organism>
<dbReference type="SUPFAM" id="SSF56300">
    <property type="entry name" value="Metallo-dependent phosphatases"/>
    <property type="match status" value="1"/>
</dbReference>
<accession>A0A9P8EC83</accession>
<name>A0A9P8EC83_AURME</name>
<proteinExistence type="predicted"/>
<feature type="non-terminal residue" evidence="2">
    <location>
        <position position="325"/>
    </location>
</feature>
<dbReference type="GO" id="GO:0016787">
    <property type="term" value="F:hydrolase activity"/>
    <property type="evidence" value="ECO:0007669"/>
    <property type="project" value="InterPro"/>
</dbReference>
<dbReference type="OrthoDB" id="630188at2759"/>
<dbReference type="EMBL" id="JAHFXF010000523">
    <property type="protein sequence ID" value="KAG9686259.1"/>
    <property type="molecule type" value="Genomic_DNA"/>
</dbReference>
<comment type="caution">
    <text evidence="2">The sequence shown here is derived from an EMBL/GenBank/DDBJ whole genome shotgun (WGS) entry which is preliminary data.</text>
</comment>
<protein>
    <submittedName>
        <fullName evidence="2">Metallo-dependent phosphatase</fullName>
    </submittedName>
</protein>
<dbReference type="CDD" id="cd07379">
    <property type="entry name" value="MPP_239FB"/>
    <property type="match status" value="1"/>
</dbReference>
<dbReference type="InterPro" id="IPR004843">
    <property type="entry name" value="Calcineurin-like_PHP"/>
</dbReference>
<dbReference type="Gene3D" id="3.60.21.10">
    <property type="match status" value="1"/>
</dbReference>
<dbReference type="AlphaFoldDB" id="A0A9P8EC83"/>
<dbReference type="PANTHER" id="PTHR12905">
    <property type="entry name" value="METALLOPHOSPHOESTERASE"/>
    <property type="match status" value="1"/>
</dbReference>
<evidence type="ECO:0000259" key="1">
    <source>
        <dbReference type="Pfam" id="PF00149"/>
    </source>
</evidence>